<feature type="region of interest" description="Disordered" evidence="4">
    <location>
        <begin position="882"/>
        <end position="902"/>
    </location>
</feature>
<feature type="compositionally biased region" description="Low complexity" evidence="4">
    <location>
        <begin position="2376"/>
        <end position="2387"/>
    </location>
</feature>
<evidence type="ECO:0000256" key="4">
    <source>
        <dbReference type="SAM" id="MobiDB-lite"/>
    </source>
</evidence>
<feature type="region of interest" description="Disordered" evidence="4">
    <location>
        <begin position="2221"/>
        <end position="2268"/>
    </location>
</feature>
<dbReference type="Pfam" id="PF00307">
    <property type="entry name" value="CH"/>
    <property type="match status" value="2"/>
</dbReference>
<keyword evidence="8" id="KW-1185">Reference proteome</keyword>
<feature type="compositionally biased region" description="Basic residues" evidence="4">
    <location>
        <begin position="2407"/>
        <end position="2424"/>
    </location>
</feature>
<evidence type="ECO:0000313" key="7">
    <source>
        <dbReference type="EMBL" id="CAF3530756.1"/>
    </source>
</evidence>
<keyword evidence="1" id="KW-0677">Repeat</keyword>
<feature type="domain" description="Calponin-homology (CH)" evidence="5">
    <location>
        <begin position="13"/>
        <end position="117"/>
    </location>
</feature>
<proteinExistence type="predicted"/>
<evidence type="ECO:0000259" key="5">
    <source>
        <dbReference type="PROSITE" id="PS50021"/>
    </source>
</evidence>
<feature type="compositionally biased region" description="Basic and acidic residues" evidence="4">
    <location>
        <begin position="1864"/>
        <end position="1884"/>
    </location>
</feature>
<dbReference type="InterPro" id="IPR002017">
    <property type="entry name" value="Spectrin_repeat"/>
</dbReference>
<feature type="compositionally biased region" description="Low complexity" evidence="4">
    <location>
        <begin position="996"/>
        <end position="1009"/>
    </location>
</feature>
<dbReference type="SUPFAM" id="SSF46966">
    <property type="entry name" value="Spectrin repeat"/>
    <property type="match status" value="9"/>
</dbReference>
<reference evidence="6" key="1">
    <citation type="submission" date="2021-02" db="EMBL/GenBank/DDBJ databases">
        <authorList>
            <person name="Nowell W R."/>
        </authorList>
    </citation>
    <scope>NUCLEOTIDE SEQUENCE</scope>
</reference>
<dbReference type="Gene3D" id="1.10.418.10">
    <property type="entry name" value="Calponin-like domain"/>
    <property type="match status" value="2"/>
</dbReference>
<dbReference type="Pfam" id="PF00435">
    <property type="entry name" value="Spectrin"/>
    <property type="match status" value="2"/>
</dbReference>
<dbReference type="EMBL" id="CAJOBC010000070">
    <property type="protein sequence ID" value="CAF3530756.1"/>
    <property type="molecule type" value="Genomic_DNA"/>
</dbReference>
<dbReference type="Proteomes" id="UP000681722">
    <property type="component" value="Unassembled WGS sequence"/>
</dbReference>
<feature type="compositionally biased region" description="Low complexity" evidence="4">
    <location>
        <begin position="852"/>
        <end position="869"/>
    </location>
</feature>
<feature type="region of interest" description="Disordered" evidence="4">
    <location>
        <begin position="2350"/>
        <end position="2424"/>
    </location>
</feature>
<sequence>MVKKRSFVDEREDVQKKAFTKWINTRLTKVNHPPVDDLYQDLRDGVVLLKLLECLTGNEYKREIGRMRVHHIGNVNKAIAVLNEHGIKLLSISSNDIVDGNPKLTLALIWSIIQFWQDVFKTVAPDVQQNNIEKFLLNWCQQTTKGYKGVEIKDFTRSWQDGLGFNALIHHFRPDLFDYDEILQNASERNLEHAFSVAKNSIRSYKETTISSSISPELTSYQINMEKILSWILQLEDKLDNKEKVVLNDLKLVKEQFQAHEDFMVSLTKEQNQIGQVLQEGNHLFNNGQLQLREENEIKEQMRILNKRWESLRKKALDRQSTLHKTLMKLQIDQIESFDKWLANAEHRIQNDLNIMDEDLSGIERQYKQLALLQDDLVSQQQITESLQNMVIVIDDTSSTNGTGDQIKFNSNDIEQKLSNLSERWASICNFVQNRWITLQEVKIELEQIYTAQDKLDKWLTKKEFELKQIKLETNVLDTDVLMKQVNIIQKTELEMEDMKQLILLFDNSTKVLTNHYDSTSPLMKRLNEKLNNYEQQWTILIKDLDYVTKRLKSSNINYETSTSTSVKPSFDVGSNSPIAGDILKKTITTTIEETTTTYSNGINGINSSSPKKRKIDTIMKKDFDSSTKRYHDWIDNIENIIDMKHLENVTNEDAGEHEKSLRDLEQHWYKLRTLILSNEKDIEINIYTKKFNDELKILEKARDEYQYWLDTTKIETNGNDNSQIISAQNEINKKLKEDRVKLKSIQSHDERLNNLRYMAEHLQQLNAGDTTSIQRANELIRAWDDTHSKIRERNIHIERTYDQRDMDRPKPRDDNSAAININIQPQQSTMTTQTTKLSPTGFTGTGVNTSFSSTSSSTTHHQHYPSSTYDVHHRREVDNSLITSPNRTDNHSQQSTLGQSIGENGSVFTLTNIYTFADNSNNSSSLNDINNRGGDGLYSRTFDQTHRNMGPNSDKYTIKSIVEVFDKPEQETEIDKLIRETHTSSEHRLTRKTRTSGSDTTDFGGSSRYYHGQSTSITPTSQSKYSENRLVDLSETQLPHSFIEQQKKIREWLEHVEQPLLTDKIQKCDIQSIEQKKKIYKDLLDQTFEQERTMEYLNSVANEYFGKLTHDISRGLQIELENFQDRLYDVKMFLSERLTKYNRLHKTLSDFERGVEDVKNWIRTAQPRLAMEDATTMGDSRLLENQLNRSQILQHEIREMQTTLNKLNKDVVELTQDADESFARRLRDEMKDLNDALKRNKEIHESIQEMEDWIIDKDREAPADDGPIFYQDQIRERVEQYQKIQTELSFRENEVRRLIEQGRISSSTMTSGIPDLAQSLENLVSDWTNLQKKVDSKVQYYSEIYTLHEELKSLLNQETTWLDTLQDKILTSVNGGADAEEISEELDTLERFVKIHKKTNYEKILEIYDRLQATKVSIPATGSQLNQFKIRWAQLHEDAYKKIHSLNQAITDYQHMGHQITAMREWLRHTDGTINSRLKDDVFADDVPGEAEKLIQEFNQYEALLRSIEDKVHALRSSGKGEAARRLDQQLEFLRSQFLNLQTKFRHFQKPSDFEPKYANMRQILQDVEQNMHVLDIRTDDPDVIHSQLEHCIKLYKTLSDIKSEVEYVIRTGRSIVEKRQIDEPNELTRQIDRLKQSYNDLGARVSTSKVQLDNVERHIRKFRKEYAHINDWLIKADNEIKKIENKQVSKNTKEEIDWIRATRNDIKKLETTFETLKSLERTIIKDANRQLPILNEKVMDLKRQVDLLDRRLKDRYDVVEGQVRKLEDDYQRFIQIYQEIIIRLEKLESLLSDAERVLDLTRISQVQDELRNVRPQLDELLALGQELVSKSEKYSKLVGPDIENITRRFEDLQRRIRQIQDQQEKRSKERIEKEEYGNRQQEDNTTTSGWERQEKDSTTRHEYYQEKIHNRHERESRHRSPSESSDISAAAGVIDEEFKKKYLRCLAYMKLIERLYDAGEDSDDSDLHTTKTTRRERTIHDRPEYEEIEKIIRETEERAYVIEKTDVDQARRIRDKIRRLREHLENLKQRPYQTRTNDEIVRYNTRVEERIRTQERTIPRERGEFDSDFIYDVDDTRSVISEPAPHYNTKYRKTVHSLERCKLDQQQQYYYPQESDYYLQPLLRVRSLKAIDRALSAPSSPILQPKYRSYERSNVQFTKDMSNKRSANVDNYQSHISKSQSLPSSPYGFPLQPYSPQFIPIRQQPLLYRERVIDRHIAERSHSQGESSRQAHDSTSTRQAQQQQQHAGSTSHTTARSTSANANLSNRSIPVQYENIAHGKSAGASAAGSAGVGRETYHTYQNRYSGQGGAAMNGQDGYSYRDYNYGQPIPTYYNDRTAERTYQDQGNQYQYQAGGGSNSYRQQYNEGAGGGGQQYFQHYPQQPYQDYPPPNHRPTNDYYFDQQPAHHRSNHPSYHHPTRVVN</sequence>
<dbReference type="InterPro" id="IPR018159">
    <property type="entry name" value="Spectrin/alpha-actinin"/>
</dbReference>
<feature type="compositionally biased region" description="Basic and acidic residues" evidence="4">
    <location>
        <begin position="1893"/>
        <end position="1923"/>
    </location>
</feature>
<dbReference type="InterPro" id="IPR036872">
    <property type="entry name" value="CH_dom_sf"/>
</dbReference>
<feature type="region of interest" description="Disordered" evidence="4">
    <location>
        <begin position="978"/>
        <end position="1024"/>
    </location>
</feature>
<feature type="compositionally biased region" description="Basic and acidic residues" evidence="4">
    <location>
        <begin position="978"/>
        <end position="989"/>
    </location>
</feature>
<evidence type="ECO:0000256" key="1">
    <source>
        <dbReference type="ARBA" id="ARBA00022737"/>
    </source>
</evidence>
<dbReference type="SMART" id="SM00033">
    <property type="entry name" value="CH"/>
    <property type="match status" value="2"/>
</dbReference>
<organism evidence="6 8">
    <name type="scientific">Didymodactylos carnosus</name>
    <dbReference type="NCBI Taxonomy" id="1234261"/>
    <lineage>
        <taxon>Eukaryota</taxon>
        <taxon>Metazoa</taxon>
        <taxon>Spiralia</taxon>
        <taxon>Gnathifera</taxon>
        <taxon>Rotifera</taxon>
        <taxon>Eurotatoria</taxon>
        <taxon>Bdelloidea</taxon>
        <taxon>Philodinida</taxon>
        <taxon>Philodinidae</taxon>
        <taxon>Didymodactylos</taxon>
    </lineage>
</organism>
<dbReference type="SUPFAM" id="SSF47576">
    <property type="entry name" value="Calponin-homology domain, CH-domain"/>
    <property type="match status" value="1"/>
</dbReference>
<feature type="region of interest" description="Disordered" evidence="4">
    <location>
        <begin position="852"/>
        <end position="871"/>
    </location>
</feature>
<feature type="compositionally biased region" description="Low complexity" evidence="4">
    <location>
        <begin position="2350"/>
        <end position="2368"/>
    </location>
</feature>
<evidence type="ECO:0000256" key="2">
    <source>
        <dbReference type="ARBA" id="ARBA00023203"/>
    </source>
</evidence>
<dbReference type="OrthoDB" id="18853at2759"/>
<feature type="coiled-coil region" evidence="3">
    <location>
        <begin position="1184"/>
        <end position="1244"/>
    </location>
</feature>
<dbReference type="InterPro" id="IPR001715">
    <property type="entry name" value="CH_dom"/>
</dbReference>
<feature type="compositionally biased region" description="Low complexity" evidence="4">
    <location>
        <begin position="2236"/>
        <end position="2268"/>
    </location>
</feature>
<evidence type="ECO:0000313" key="8">
    <source>
        <dbReference type="Proteomes" id="UP000663829"/>
    </source>
</evidence>
<dbReference type="PROSITE" id="PS50021">
    <property type="entry name" value="CH"/>
    <property type="match status" value="2"/>
</dbReference>
<accession>A0A813PH94</accession>
<feature type="coiled-coil region" evidence="3">
    <location>
        <begin position="1492"/>
        <end position="1545"/>
    </location>
</feature>
<protein>
    <recommendedName>
        <fullName evidence="5">Calponin-homology (CH) domain-containing protein</fullName>
    </recommendedName>
</protein>
<keyword evidence="2" id="KW-0009">Actin-binding</keyword>
<dbReference type="PROSITE" id="PS00019">
    <property type="entry name" value="ACTININ_1"/>
    <property type="match status" value="1"/>
</dbReference>
<dbReference type="Gene3D" id="1.20.58.60">
    <property type="match status" value="6"/>
</dbReference>
<name>A0A813PH94_9BILA</name>
<dbReference type="PROSITE" id="PS00020">
    <property type="entry name" value="ACTININ_2"/>
    <property type="match status" value="1"/>
</dbReference>
<gene>
    <name evidence="6" type="ORF">GPM918_LOCUS838</name>
    <name evidence="7" type="ORF">SRO942_LOCUS838</name>
</gene>
<keyword evidence="3" id="KW-0175">Coiled coil</keyword>
<dbReference type="Proteomes" id="UP000663829">
    <property type="component" value="Unassembled WGS sequence"/>
</dbReference>
<feature type="coiled-coil region" evidence="3">
    <location>
        <begin position="1701"/>
        <end position="1799"/>
    </location>
</feature>
<dbReference type="EMBL" id="CAJNOQ010000070">
    <property type="protein sequence ID" value="CAF0751136.1"/>
    <property type="molecule type" value="Genomic_DNA"/>
</dbReference>
<evidence type="ECO:0000256" key="3">
    <source>
        <dbReference type="SAM" id="Coils"/>
    </source>
</evidence>
<dbReference type="PANTHER" id="PTHR11915">
    <property type="entry name" value="SPECTRIN/FILAMIN RELATED CYTOSKELETAL PROTEIN"/>
    <property type="match status" value="1"/>
</dbReference>
<dbReference type="CDD" id="cd00176">
    <property type="entry name" value="SPEC"/>
    <property type="match status" value="3"/>
</dbReference>
<feature type="compositionally biased region" description="Polar residues" evidence="4">
    <location>
        <begin position="1013"/>
        <end position="1024"/>
    </location>
</feature>
<comment type="caution">
    <text evidence="6">The sequence shown here is derived from an EMBL/GenBank/DDBJ whole genome shotgun (WGS) entry which is preliminary data.</text>
</comment>
<dbReference type="SMART" id="SM00150">
    <property type="entry name" value="SPEC"/>
    <property type="match status" value="9"/>
</dbReference>
<feature type="region of interest" description="Disordered" evidence="4">
    <location>
        <begin position="1862"/>
        <end position="1930"/>
    </location>
</feature>
<feature type="domain" description="Calponin-homology (CH)" evidence="5">
    <location>
        <begin position="130"/>
        <end position="240"/>
    </location>
</feature>
<dbReference type="InterPro" id="IPR001589">
    <property type="entry name" value="Actinin_actin-bd_CS"/>
</dbReference>
<dbReference type="GO" id="GO:0003779">
    <property type="term" value="F:actin binding"/>
    <property type="evidence" value="ECO:0007669"/>
    <property type="project" value="UniProtKB-KW"/>
</dbReference>
<evidence type="ECO:0000313" key="6">
    <source>
        <dbReference type="EMBL" id="CAF0751136.1"/>
    </source>
</evidence>